<dbReference type="AlphaFoldDB" id="A0A8W8J2F1"/>
<dbReference type="PANTHER" id="PTHR21346:SF0">
    <property type="entry name" value="RE45833P"/>
    <property type="match status" value="1"/>
</dbReference>
<dbReference type="GO" id="GO:0005741">
    <property type="term" value="C:mitochondrial outer membrane"/>
    <property type="evidence" value="ECO:0007669"/>
    <property type="project" value="UniProtKB-SubCell"/>
</dbReference>
<evidence type="ECO:0000256" key="1">
    <source>
        <dbReference type="ARBA" id="ARBA00004374"/>
    </source>
</evidence>
<keyword evidence="5" id="KW-0472">Membrane</keyword>
<reference evidence="6" key="1">
    <citation type="submission" date="2022-08" db="UniProtKB">
        <authorList>
            <consortium name="EnsemblMetazoa"/>
        </authorList>
    </citation>
    <scope>IDENTIFICATION</scope>
    <source>
        <strain evidence="6">05x7-T-G4-1.051#20</strain>
    </source>
</reference>
<dbReference type="EnsemblMetazoa" id="G16429.5">
    <property type="protein sequence ID" value="G16429.5:cds"/>
    <property type="gene ID" value="G16429"/>
</dbReference>
<keyword evidence="7" id="KW-1185">Reference proteome</keyword>
<evidence type="ECO:0000256" key="4">
    <source>
        <dbReference type="ARBA" id="ARBA00022989"/>
    </source>
</evidence>
<organism evidence="6 7">
    <name type="scientific">Magallana gigas</name>
    <name type="common">Pacific oyster</name>
    <name type="synonym">Crassostrea gigas</name>
    <dbReference type="NCBI Taxonomy" id="29159"/>
    <lineage>
        <taxon>Eukaryota</taxon>
        <taxon>Metazoa</taxon>
        <taxon>Spiralia</taxon>
        <taxon>Lophotrochozoa</taxon>
        <taxon>Mollusca</taxon>
        <taxon>Bivalvia</taxon>
        <taxon>Autobranchia</taxon>
        <taxon>Pteriomorphia</taxon>
        <taxon>Ostreida</taxon>
        <taxon>Ostreoidea</taxon>
        <taxon>Ostreidae</taxon>
        <taxon>Magallana</taxon>
    </lineage>
</organism>
<comment type="subcellular location">
    <subcellularLocation>
        <location evidence="1">Mitochondrion outer membrane</location>
        <topology evidence="1">Multi-pass membrane protein</topology>
    </subcellularLocation>
</comment>
<dbReference type="PANTHER" id="PTHR21346">
    <property type="entry name" value="FUN14 DOMAIN CONTAINING"/>
    <property type="match status" value="1"/>
</dbReference>
<proteinExistence type="inferred from homology"/>
<evidence type="ECO:0000256" key="3">
    <source>
        <dbReference type="ARBA" id="ARBA00022692"/>
    </source>
</evidence>
<name>A0A8W8J2F1_MAGGI</name>
<dbReference type="Proteomes" id="UP000005408">
    <property type="component" value="Unassembled WGS sequence"/>
</dbReference>
<evidence type="ECO:0008006" key="8">
    <source>
        <dbReference type="Google" id="ProtNLM"/>
    </source>
</evidence>
<evidence type="ECO:0000313" key="7">
    <source>
        <dbReference type="Proteomes" id="UP000005408"/>
    </source>
</evidence>
<keyword evidence="3" id="KW-0812">Transmembrane</keyword>
<comment type="similarity">
    <text evidence="2">Belongs to the FUN14 family.</text>
</comment>
<accession>A0A8W8J2F1</accession>
<evidence type="ECO:0000256" key="2">
    <source>
        <dbReference type="ARBA" id="ARBA00009160"/>
    </source>
</evidence>
<evidence type="ECO:0000313" key="6">
    <source>
        <dbReference type="EnsemblMetazoa" id="G16429.5:cds"/>
    </source>
</evidence>
<keyword evidence="4" id="KW-1133">Transmembrane helix</keyword>
<evidence type="ECO:0000256" key="5">
    <source>
        <dbReference type="ARBA" id="ARBA00023136"/>
    </source>
</evidence>
<sequence length="203" mass="22362">MTHKRDKNEILDVVNYKDGWLRDMVKDVTKRSTAQQVVIGGVSGWVSGYLFIKVGKLAAITLGTSILVLQIAQHKGYVKIDYSLLQKDVETAKKVLEKQAKDHYPGVLETVRKLLKRCELSSVRQSLGYTVIAISVNRDACTSCLYLQAPMTITSAALRTRRGSGLHVDDRIIVHRPEASTSVVKPSEAVHTTLSSSTAGIKL</sequence>
<dbReference type="GO" id="GO:0000422">
    <property type="term" value="P:autophagy of mitochondrion"/>
    <property type="evidence" value="ECO:0007669"/>
    <property type="project" value="TreeGrafter"/>
</dbReference>
<protein>
    <recommendedName>
        <fullName evidence="8">FUN14 domain-containing protein 1</fullName>
    </recommendedName>
</protein>
<dbReference type="Pfam" id="PF04930">
    <property type="entry name" value="FUN14"/>
    <property type="match status" value="1"/>
</dbReference>
<dbReference type="InterPro" id="IPR007014">
    <property type="entry name" value="FUN14"/>
</dbReference>